<feature type="domain" description="DHFR" evidence="11">
    <location>
        <begin position="8"/>
        <end position="166"/>
    </location>
</feature>
<comment type="similarity">
    <text evidence="2 9 10">Belongs to the dihydrofolate reductase family.</text>
</comment>
<evidence type="ECO:0000259" key="11">
    <source>
        <dbReference type="PROSITE" id="PS51330"/>
    </source>
</evidence>
<dbReference type="FunFam" id="3.40.430.10:FF:000001">
    <property type="entry name" value="Dihydrofolate reductase"/>
    <property type="match status" value="1"/>
</dbReference>
<evidence type="ECO:0000256" key="9">
    <source>
        <dbReference type="PIRNR" id="PIRNR000194"/>
    </source>
</evidence>
<accession>A0A3L6ZJE1</accession>
<keyword evidence="5 9" id="KW-0554">One-carbon metabolism</keyword>
<name>A0A3L6ZJE1_9MICO</name>
<evidence type="ECO:0000256" key="8">
    <source>
        <dbReference type="ARBA" id="ARBA00025067"/>
    </source>
</evidence>
<dbReference type="AlphaFoldDB" id="A0A3L6ZJE1"/>
<comment type="catalytic activity">
    <reaction evidence="9">
        <text>(6S)-5,6,7,8-tetrahydrofolate + NADP(+) = 7,8-dihydrofolate + NADPH + H(+)</text>
        <dbReference type="Rhea" id="RHEA:15009"/>
        <dbReference type="ChEBI" id="CHEBI:15378"/>
        <dbReference type="ChEBI" id="CHEBI:57451"/>
        <dbReference type="ChEBI" id="CHEBI:57453"/>
        <dbReference type="ChEBI" id="CHEBI:57783"/>
        <dbReference type="ChEBI" id="CHEBI:58349"/>
        <dbReference type="EC" id="1.5.1.3"/>
    </reaction>
</comment>
<dbReference type="PIRSF" id="PIRSF000194">
    <property type="entry name" value="DHFR"/>
    <property type="match status" value="1"/>
</dbReference>
<keyword evidence="6 9" id="KW-0521">NADP</keyword>
<proteinExistence type="inferred from homology"/>
<dbReference type="PRINTS" id="PR00070">
    <property type="entry name" value="DHFR"/>
</dbReference>
<evidence type="ECO:0000256" key="6">
    <source>
        <dbReference type="ARBA" id="ARBA00022857"/>
    </source>
</evidence>
<dbReference type="GO" id="GO:0006730">
    <property type="term" value="P:one-carbon metabolic process"/>
    <property type="evidence" value="ECO:0007669"/>
    <property type="project" value="UniProtKB-KW"/>
</dbReference>
<dbReference type="PROSITE" id="PS51330">
    <property type="entry name" value="DHFR_2"/>
    <property type="match status" value="1"/>
</dbReference>
<dbReference type="InterPro" id="IPR012259">
    <property type="entry name" value="DHFR"/>
</dbReference>
<dbReference type="GO" id="GO:0070401">
    <property type="term" value="F:NADP+ binding"/>
    <property type="evidence" value="ECO:0007669"/>
    <property type="project" value="UniProtKB-ARBA"/>
</dbReference>
<evidence type="ECO:0000256" key="1">
    <source>
        <dbReference type="ARBA" id="ARBA00004903"/>
    </source>
</evidence>
<comment type="caution">
    <text evidence="12">The sequence shown here is derived from an EMBL/GenBank/DDBJ whole genome shotgun (WGS) entry which is preliminary data.</text>
</comment>
<dbReference type="InterPro" id="IPR001796">
    <property type="entry name" value="DHFR_dom"/>
</dbReference>
<reference evidence="12 13" key="1">
    <citation type="submission" date="2018-10" db="EMBL/GenBank/DDBJ databases">
        <authorList>
            <person name="Li J."/>
        </authorList>
    </citation>
    <scope>NUCLEOTIDE SEQUENCE [LARGE SCALE GENOMIC DNA]</scope>
    <source>
        <strain evidence="12 13">JCM 30549</strain>
    </source>
</reference>
<gene>
    <name evidence="12" type="ORF">D9V30_11430</name>
</gene>
<organism evidence="12 13">
    <name type="scientific">Mycetocola reblochoni</name>
    <dbReference type="NCBI Taxonomy" id="331618"/>
    <lineage>
        <taxon>Bacteria</taxon>
        <taxon>Bacillati</taxon>
        <taxon>Actinomycetota</taxon>
        <taxon>Actinomycetes</taxon>
        <taxon>Micrococcales</taxon>
        <taxon>Microbacteriaceae</taxon>
        <taxon>Mycetocola</taxon>
    </lineage>
</organism>
<dbReference type="InterPro" id="IPR024072">
    <property type="entry name" value="DHFR-like_dom_sf"/>
</dbReference>
<comment type="pathway">
    <text evidence="1 9">Cofactor biosynthesis; tetrahydrofolate biosynthesis; 5,6,7,8-tetrahydrofolate from 7,8-dihydrofolate: step 1/1.</text>
</comment>
<keyword evidence="7 9" id="KW-0560">Oxidoreductase</keyword>
<evidence type="ECO:0000313" key="13">
    <source>
        <dbReference type="Proteomes" id="UP000275395"/>
    </source>
</evidence>
<evidence type="ECO:0000256" key="4">
    <source>
        <dbReference type="ARBA" id="ARBA00018886"/>
    </source>
</evidence>
<dbReference type="GO" id="GO:0004146">
    <property type="term" value="F:dihydrofolate reductase activity"/>
    <property type="evidence" value="ECO:0007669"/>
    <property type="project" value="UniProtKB-EC"/>
</dbReference>
<dbReference type="EC" id="1.5.1.3" evidence="3 9"/>
<dbReference type="CDD" id="cd00209">
    <property type="entry name" value="DHFR"/>
    <property type="match status" value="1"/>
</dbReference>
<evidence type="ECO:0000313" key="12">
    <source>
        <dbReference type="EMBL" id="RLP68109.1"/>
    </source>
</evidence>
<dbReference type="GO" id="GO:0046655">
    <property type="term" value="P:folic acid metabolic process"/>
    <property type="evidence" value="ECO:0007669"/>
    <property type="project" value="TreeGrafter"/>
</dbReference>
<sequence length="176" mass="19035">MSVPARSGPGLIWAQAAGRVIGRDGGMPWNVPEDLAHFRQVTSGAVVVMGRRTWESLPPRFRPLPGRRNVVVSRRAGVILDGADVAGSLEEALALAGDERVWVIGGGELYRGAIERASELEVTELRLDVDGDTTAPVIDEAVWTATAGPWRTSTSGTDYRFVSYLRRGSPQRTPAR</sequence>
<dbReference type="GO" id="GO:0005829">
    <property type="term" value="C:cytosol"/>
    <property type="evidence" value="ECO:0007669"/>
    <property type="project" value="TreeGrafter"/>
</dbReference>
<dbReference type="PANTHER" id="PTHR48069">
    <property type="entry name" value="DIHYDROFOLATE REDUCTASE"/>
    <property type="match status" value="1"/>
</dbReference>
<dbReference type="SUPFAM" id="SSF53597">
    <property type="entry name" value="Dihydrofolate reductase-like"/>
    <property type="match status" value="1"/>
</dbReference>
<evidence type="ECO:0000256" key="5">
    <source>
        <dbReference type="ARBA" id="ARBA00022563"/>
    </source>
</evidence>
<evidence type="ECO:0000256" key="2">
    <source>
        <dbReference type="ARBA" id="ARBA00009539"/>
    </source>
</evidence>
<evidence type="ECO:0000256" key="3">
    <source>
        <dbReference type="ARBA" id="ARBA00012856"/>
    </source>
</evidence>
<dbReference type="Proteomes" id="UP000275395">
    <property type="component" value="Unassembled WGS sequence"/>
</dbReference>
<dbReference type="PROSITE" id="PS00075">
    <property type="entry name" value="DHFR_1"/>
    <property type="match status" value="1"/>
</dbReference>
<evidence type="ECO:0000256" key="7">
    <source>
        <dbReference type="ARBA" id="ARBA00023002"/>
    </source>
</evidence>
<dbReference type="PANTHER" id="PTHR48069:SF3">
    <property type="entry name" value="DIHYDROFOLATE REDUCTASE"/>
    <property type="match status" value="1"/>
</dbReference>
<dbReference type="GO" id="GO:0046654">
    <property type="term" value="P:tetrahydrofolate biosynthetic process"/>
    <property type="evidence" value="ECO:0007669"/>
    <property type="project" value="UniProtKB-UniPathway"/>
</dbReference>
<evidence type="ECO:0000256" key="10">
    <source>
        <dbReference type="RuleBase" id="RU004474"/>
    </source>
</evidence>
<dbReference type="RefSeq" id="WP_087135906.1">
    <property type="nucleotide sequence ID" value="NZ_JBQDRQ010000100.1"/>
</dbReference>
<dbReference type="InterPro" id="IPR017925">
    <property type="entry name" value="DHFR_CS"/>
</dbReference>
<protein>
    <recommendedName>
        <fullName evidence="4 9">Dihydrofolate reductase</fullName>
        <ecNumber evidence="3 9">1.5.1.3</ecNumber>
    </recommendedName>
</protein>
<dbReference type="Gene3D" id="3.40.430.10">
    <property type="entry name" value="Dihydrofolate Reductase, subunit A"/>
    <property type="match status" value="1"/>
</dbReference>
<dbReference type="UniPathway" id="UPA00077">
    <property type="reaction ID" value="UER00158"/>
</dbReference>
<dbReference type="Pfam" id="PF00186">
    <property type="entry name" value="DHFR_1"/>
    <property type="match status" value="1"/>
</dbReference>
<dbReference type="GO" id="GO:0046452">
    <property type="term" value="P:dihydrofolate metabolic process"/>
    <property type="evidence" value="ECO:0007669"/>
    <property type="project" value="TreeGrafter"/>
</dbReference>
<comment type="function">
    <text evidence="8 9">Key enzyme in folate metabolism. Catalyzes an essential reaction for de novo glycine and purine synthesis, and for DNA precursor synthesis.</text>
</comment>
<dbReference type="EMBL" id="RCUW01000011">
    <property type="protein sequence ID" value="RLP68109.1"/>
    <property type="molecule type" value="Genomic_DNA"/>
</dbReference>